<dbReference type="EMBL" id="FZQP02001848">
    <property type="protein sequence ID" value="VVC93998.1"/>
    <property type="molecule type" value="Genomic_DNA"/>
</dbReference>
<evidence type="ECO:0000256" key="2">
    <source>
        <dbReference type="ARBA" id="ARBA00023015"/>
    </source>
</evidence>
<evidence type="ECO:0000256" key="1">
    <source>
        <dbReference type="ARBA" id="ARBA00004123"/>
    </source>
</evidence>
<dbReference type="GO" id="GO:0000978">
    <property type="term" value="F:RNA polymerase II cis-regulatory region sequence-specific DNA binding"/>
    <property type="evidence" value="ECO:0007669"/>
    <property type="project" value="TreeGrafter"/>
</dbReference>
<name>A0A5E4Q8R1_9NEOP</name>
<feature type="compositionally biased region" description="Low complexity" evidence="5">
    <location>
        <begin position="122"/>
        <end position="131"/>
    </location>
</feature>
<dbReference type="SUPFAM" id="SSF49417">
    <property type="entry name" value="p53-like transcription factors"/>
    <property type="match status" value="1"/>
</dbReference>
<dbReference type="PANTHER" id="PTHR11950">
    <property type="entry name" value="RUNT RELATED"/>
    <property type="match status" value="1"/>
</dbReference>
<keyword evidence="3" id="KW-0804">Transcription</keyword>
<feature type="domain" description="Runt" evidence="6">
    <location>
        <begin position="41"/>
        <end position="169"/>
    </location>
</feature>
<dbReference type="InterPro" id="IPR008967">
    <property type="entry name" value="p53-like_TF_DNA-bd_sf"/>
</dbReference>
<dbReference type="PANTHER" id="PTHR11950:SF48">
    <property type="entry name" value="RUNT RELATED B"/>
    <property type="match status" value="1"/>
</dbReference>
<evidence type="ECO:0000259" key="6">
    <source>
        <dbReference type="PROSITE" id="PS51062"/>
    </source>
</evidence>
<gene>
    <name evidence="7" type="ORF">LSINAPIS_LOCUS6059</name>
</gene>
<feature type="region of interest" description="Disordered" evidence="5">
    <location>
        <begin position="120"/>
        <end position="169"/>
    </location>
</feature>
<dbReference type="Pfam" id="PF00853">
    <property type="entry name" value="Runt"/>
    <property type="match status" value="1"/>
</dbReference>
<keyword evidence="8" id="KW-1185">Reference proteome</keyword>
<dbReference type="GO" id="GO:0000981">
    <property type="term" value="F:DNA-binding transcription factor activity, RNA polymerase II-specific"/>
    <property type="evidence" value="ECO:0007669"/>
    <property type="project" value="TreeGrafter"/>
</dbReference>
<dbReference type="PROSITE" id="PS51062">
    <property type="entry name" value="RUNT"/>
    <property type="match status" value="1"/>
</dbReference>
<proteinExistence type="predicted"/>
<dbReference type="InterPro" id="IPR013524">
    <property type="entry name" value="Runt_dom"/>
</dbReference>
<dbReference type="InterPro" id="IPR012346">
    <property type="entry name" value="p53/RUNT-type_TF_DNA-bd_sf"/>
</dbReference>
<organism evidence="7 8">
    <name type="scientific">Leptidea sinapis</name>
    <dbReference type="NCBI Taxonomy" id="189913"/>
    <lineage>
        <taxon>Eukaryota</taxon>
        <taxon>Metazoa</taxon>
        <taxon>Ecdysozoa</taxon>
        <taxon>Arthropoda</taxon>
        <taxon>Hexapoda</taxon>
        <taxon>Insecta</taxon>
        <taxon>Pterygota</taxon>
        <taxon>Neoptera</taxon>
        <taxon>Endopterygota</taxon>
        <taxon>Lepidoptera</taxon>
        <taxon>Glossata</taxon>
        <taxon>Ditrysia</taxon>
        <taxon>Papilionoidea</taxon>
        <taxon>Pieridae</taxon>
        <taxon>Dismorphiinae</taxon>
        <taxon>Leptidea</taxon>
    </lineage>
</organism>
<dbReference type="AlphaFoldDB" id="A0A5E4Q8R1"/>
<sequence length="267" mass="28796">MHLSSEVTSTTNGLGHEAPSSSYGSGLPSQPLTAELLAERTLEGLLADHPGELVKTGSPHVVCTVLPPHWRSNKTLPVAFKVVALGDVGDGTMVTVRAGNDENCSAELRNCTAVMKNQVANTTSPTTSRPESPQDDDDISVTASSSPPPDDRPGAFTSVRSRKPLQPLPPPSTLFHSALAAQLFLNPLLPSPPAWLYSQLYSGYDWWLRPPQPQEDANSSPDREDTGSTSSAKKRAASPDWADHSIRTRSKALISSERRPVDVWRPY</sequence>
<accession>A0A5E4Q8R1</accession>
<dbReference type="GO" id="GO:0005634">
    <property type="term" value="C:nucleus"/>
    <property type="evidence" value="ECO:0007669"/>
    <property type="project" value="UniProtKB-SubCell"/>
</dbReference>
<keyword evidence="2" id="KW-0805">Transcription regulation</keyword>
<comment type="subcellular location">
    <subcellularLocation>
        <location evidence="1">Nucleus</location>
    </subcellularLocation>
</comment>
<dbReference type="Proteomes" id="UP000324832">
    <property type="component" value="Unassembled WGS sequence"/>
</dbReference>
<protein>
    <recommendedName>
        <fullName evidence="6">Runt domain-containing protein</fullName>
    </recommendedName>
</protein>
<evidence type="ECO:0000256" key="5">
    <source>
        <dbReference type="SAM" id="MobiDB-lite"/>
    </source>
</evidence>
<evidence type="ECO:0000313" key="8">
    <source>
        <dbReference type="Proteomes" id="UP000324832"/>
    </source>
</evidence>
<reference evidence="7 8" key="1">
    <citation type="submission" date="2017-07" db="EMBL/GenBank/DDBJ databases">
        <authorList>
            <person name="Talla V."/>
            <person name="Backstrom N."/>
        </authorList>
    </citation>
    <scope>NUCLEOTIDE SEQUENCE [LARGE SCALE GENOMIC DNA]</scope>
</reference>
<evidence type="ECO:0000313" key="7">
    <source>
        <dbReference type="EMBL" id="VVC93998.1"/>
    </source>
</evidence>
<keyword evidence="4" id="KW-0539">Nucleus</keyword>
<dbReference type="Gene3D" id="2.60.40.720">
    <property type="match status" value="1"/>
</dbReference>
<evidence type="ECO:0000256" key="3">
    <source>
        <dbReference type="ARBA" id="ARBA00023163"/>
    </source>
</evidence>
<dbReference type="PRINTS" id="PR00967">
    <property type="entry name" value="ONCOGENEAML1"/>
</dbReference>
<dbReference type="GO" id="GO:0005524">
    <property type="term" value="F:ATP binding"/>
    <property type="evidence" value="ECO:0007669"/>
    <property type="project" value="InterPro"/>
</dbReference>
<evidence type="ECO:0000256" key="4">
    <source>
        <dbReference type="ARBA" id="ARBA00023242"/>
    </source>
</evidence>
<dbReference type="InterPro" id="IPR000040">
    <property type="entry name" value="AML1_Runt"/>
</dbReference>
<feature type="region of interest" description="Disordered" evidence="5">
    <location>
        <begin position="212"/>
        <end position="244"/>
    </location>
</feature>
<feature type="region of interest" description="Disordered" evidence="5">
    <location>
        <begin position="1"/>
        <end position="30"/>
    </location>
</feature>